<dbReference type="Proteomes" id="UP000006036">
    <property type="component" value="Chromosome 1"/>
</dbReference>
<reference evidence="6" key="3">
    <citation type="submission" date="2012-07" db="EMBL/GenBank/DDBJ databases">
        <authorList>
            <person name="Akiyama T."/>
            <person name="Takeshita N."/>
            <person name="Ohmagari N."/>
            <person name="Kirikae T."/>
        </authorList>
    </citation>
    <scope>NUCLEOTIDE SEQUENCE</scope>
    <source>
        <strain evidence="6">ATCC BAA-847</strain>
    </source>
</reference>
<dbReference type="Pfam" id="PF02576">
    <property type="entry name" value="RimP_N"/>
    <property type="match status" value="1"/>
</dbReference>
<dbReference type="PANTHER" id="PTHR33867">
    <property type="entry name" value="RIBOSOME MATURATION FACTOR RIMP"/>
    <property type="match status" value="1"/>
</dbReference>
<dbReference type="InterPro" id="IPR003728">
    <property type="entry name" value="Ribosome_maturation_RimP"/>
</dbReference>
<dbReference type="Pfam" id="PF17384">
    <property type="entry name" value="DUF150_C"/>
    <property type="match status" value="1"/>
</dbReference>
<evidence type="ECO:0000313" key="7">
    <source>
        <dbReference type="EMBL" id="EFR47264.1"/>
    </source>
</evidence>
<dbReference type="Gene3D" id="2.30.30.180">
    <property type="entry name" value="Ribosome maturation factor RimP, C-terminal domain"/>
    <property type="match status" value="1"/>
</dbReference>
<dbReference type="GO" id="GO:0005829">
    <property type="term" value="C:cytosol"/>
    <property type="evidence" value="ECO:0007669"/>
    <property type="project" value="TreeGrafter"/>
</dbReference>
<evidence type="ECO:0000313" key="9">
    <source>
        <dbReference type="Proteomes" id="UP000006036"/>
    </source>
</evidence>
<proteinExistence type="inferred from homology"/>
<dbReference type="InterPro" id="IPR036847">
    <property type="entry name" value="RimP_C_sf"/>
</dbReference>
<reference evidence="7" key="1">
    <citation type="submission" date="2008-08" db="EMBL/GenBank/DDBJ databases">
        <title>Annotation of Helicobacter cinaedi strain CCUG 18818.</title>
        <authorList>
            <consortium name="The Broad Institute Genome Sequencing Platform"/>
            <person name="Fox J.G."/>
            <person name="Shen Z."/>
            <person name="Charoenlap N."/>
            <person name="Schauer D.B."/>
            <person name="Ward D."/>
            <person name="Mehta T."/>
            <person name="Young S."/>
            <person name="Jaffe D."/>
            <person name="Gnerre S."/>
            <person name="Berlin A."/>
            <person name="Heiman D."/>
            <person name="Hepburn T."/>
            <person name="Shea T."/>
            <person name="Sykes S."/>
            <person name="Alvarado L."/>
            <person name="Kodira C."/>
            <person name="Borodovsky M."/>
            <person name="Lander E."/>
            <person name="Galagan J."/>
            <person name="Nusbaum C."/>
            <person name="Birren B."/>
        </authorList>
    </citation>
    <scope>NUCLEOTIDE SEQUENCE</scope>
    <source>
        <strain evidence="7">CCUG 18818</strain>
    </source>
</reference>
<evidence type="ECO:0000256" key="3">
    <source>
        <dbReference type="HAMAP-Rule" id="MF_01077"/>
    </source>
</evidence>
<comment type="subcellular location">
    <subcellularLocation>
        <location evidence="3">Cytoplasm</location>
    </subcellularLocation>
</comment>
<evidence type="ECO:0000256" key="1">
    <source>
        <dbReference type="ARBA" id="ARBA00022490"/>
    </source>
</evidence>
<dbReference type="EMBL" id="DS990393">
    <property type="protein sequence ID" value="EFR47264.1"/>
    <property type="molecule type" value="Genomic_DNA"/>
</dbReference>
<gene>
    <name evidence="3" type="primary">rimP</name>
    <name evidence="6" type="ORF">HCBAA847_0375</name>
    <name evidence="7" type="ORF">HCCG_01812</name>
</gene>
<protein>
    <recommendedName>
        <fullName evidence="3">Ribosome maturation factor RimP</fullName>
    </recommendedName>
</protein>
<reference evidence="8" key="4">
    <citation type="journal article" date="2014" name="Genome Announc.">
        <title>Draft genome sequences of six enterohepatic helicobacter species isolated from humans and one from rhesus macaques.</title>
        <authorList>
            <person name="Shen Z."/>
            <person name="Sheh A."/>
            <person name="Young S.K."/>
            <person name="Abouelliel A."/>
            <person name="Ward D.V."/>
            <person name="Earl A.M."/>
            <person name="Fox J.G."/>
        </authorList>
    </citation>
    <scope>NUCLEOTIDE SEQUENCE [LARGE SCALE GENOMIC DNA]</scope>
    <source>
        <strain evidence="8">CCUG 18818</strain>
    </source>
</reference>
<reference evidence="6 9" key="2">
    <citation type="journal article" date="2012" name="J. Bacteriol.">
        <title>Complete Genome Sequence of Helicobacter cinaedi Type Strain ATCC BAA-847.</title>
        <authorList>
            <person name="Miyoshi-Akiyama T."/>
            <person name="Takeshita N."/>
            <person name="Ohmagari N."/>
            <person name="Kirikae T."/>
        </authorList>
    </citation>
    <scope>NUCLEOTIDE SEQUENCE [LARGE SCALE GENOMIC DNA]</scope>
    <source>
        <strain evidence="6 9">ATCC BAA-847</strain>
    </source>
</reference>
<feature type="domain" description="Ribosome maturation factor RimP N-terminal" evidence="4">
    <location>
        <begin position="10"/>
        <end position="92"/>
    </location>
</feature>
<dbReference type="InterPro" id="IPR028998">
    <property type="entry name" value="RimP_C"/>
</dbReference>
<dbReference type="SUPFAM" id="SSF75420">
    <property type="entry name" value="YhbC-like, N-terminal domain"/>
    <property type="match status" value="1"/>
</dbReference>
<dbReference type="CDD" id="cd01734">
    <property type="entry name" value="YlxS_C"/>
    <property type="match status" value="1"/>
</dbReference>
<comment type="function">
    <text evidence="3">Required for maturation of 30S ribosomal subunits.</text>
</comment>
<evidence type="ECO:0000313" key="8">
    <source>
        <dbReference type="Proteomes" id="UP000005755"/>
    </source>
</evidence>
<evidence type="ECO:0000313" key="6">
    <source>
        <dbReference type="EMBL" id="BAM31622.1"/>
    </source>
</evidence>
<keyword evidence="2 3" id="KW-0690">Ribosome biogenesis</keyword>
<evidence type="ECO:0000256" key="2">
    <source>
        <dbReference type="ARBA" id="ARBA00022517"/>
    </source>
</evidence>
<dbReference type="RefSeq" id="WP_002957149.1">
    <property type="nucleotide sequence ID" value="NC_020555.1"/>
</dbReference>
<sequence length="156" mass="17703">MLSAQTTQKIERLAASLSLYIYDIDFLKEDERHILRISITKKAPMQNLSSKDSNAVSLQDCQILSELLSPLLDVEHINMDNYHLEVSSPGLDRILKKPQHYAFSLGEMISLKLIDKSSLQGILENVNDTEIALLVDKEKINIPFSSIKKAKVIFEF</sequence>
<dbReference type="InterPro" id="IPR035956">
    <property type="entry name" value="RimP_N_sf"/>
</dbReference>
<dbReference type="GO" id="GO:0000028">
    <property type="term" value="P:ribosomal small subunit assembly"/>
    <property type="evidence" value="ECO:0007669"/>
    <property type="project" value="TreeGrafter"/>
</dbReference>
<keyword evidence="8" id="KW-1185">Reference proteome</keyword>
<dbReference type="HAMAP" id="MF_01077">
    <property type="entry name" value="RimP"/>
    <property type="match status" value="1"/>
</dbReference>
<dbReference type="Proteomes" id="UP000005755">
    <property type="component" value="Unassembled WGS sequence"/>
</dbReference>
<evidence type="ECO:0000259" key="4">
    <source>
        <dbReference type="Pfam" id="PF02576"/>
    </source>
</evidence>
<dbReference type="KEGG" id="hcb:HCBAA847_0375"/>
<name>A0AAI8MHL3_9HELI</name>
<dbReference type="GO" id="GO:0006412">
    <property type="term" value="P:translation"/>
    <property type="evidence" value="ECO:0007669"/>
    <property type="project" value="TreeGrafter"/>
</dbReference>
<comment type="similarity">
    <text evidence="3">Belongs to the RimP family.</text>
</comment>
<keyword evidence="1 3" id="KW-0963">Cytoplasm</keyword>
<dbReference type="SUPFAM" id="SSF74942">
    <property type="entry name" value="YhbC-like, C-terminal domain"/>
    <property type="match status" value="1"/>
</dbReference>
<accession>A0AAI8MHL3</accession>
<organism evidence="6 9">
    <name type="scientific">Helicobacter cinaedi CCUG 18818 = ATCC BAA-847</name>
    <dbReference type="NCBI Taxonomy" id="537971"/>
    <lineage>
        <taxon>Bacteria</taxon>
        <taxon>Pseudomonadati</taxon>
        <taxon>Campylobacterota</taxon>
        <taxon>Epsilonproteobacteria</taxon>
        <taxon>Campylobacterales</taxon>
        <taxon>Helicobacteraceae</taxon>
        <taxon>Helicobacter</taxon>
    </lineage>
</organism>
<evidence type="ECO:0000259" key="5">
    <source>
        <dbReference type="Pfam" id="PF17384"/>
    </source>
</evidence>
<dbReference type="Gene3D" id="3.30.300.70">
    <property type="entry name" value="RimP-like superfamily, N-terminal"/>
    <property type="match status" value="1"/>
</dbReference>
<dbReference type="PANTHER" id="PTHR33867:SF1">
    <property type="entry name" value="RIBOSOME MATURATION FACTOR RIMP"/>
    <property type="match status" value="1"/>
</dbReference>
<dbReference type="AlphaFoldDB" id="A0AAI8MHL3"/>
<dbReference type="GeneID" id="66538849"/>
<dbReference type="EMBL" id="AP012492">
    <property type="protein sequence ID" value="BAM31622.1"/>
    <property type="molecule type" value="Genomic_DNA"/>
</dbReference>
<dbReference type="InterPro" id="IPR028989">
    <property type="entry name" value="RimP_N"/>
</dbReference>
<feature type="domain" description="Ribosome maturation factor RimP C-terminal" evidence="5">
    <location>
        <begin position="95"/>
        <end position="156"/>
    </location>
</feature>